<dbReference type="EMBL" id="ASGP02000001">
    <property type="protein sequence ID" value="KAH9528651.1"/>
    <property type="molecule type" value="Genomic_DNA"/>
</dbReference>
<evidence type="ECO:0000313" key="2">
    <source>
        <dbReference type="EMBL" id="KAH9528651.1"/>
    </source>
</evidence>
<comment type="caution">
    <text evidence="2">The sequence shown here is derived from an EMBL/GenBank/DDBJ whole genome shotgun (WGS) entry which is preliminary data.</text>
</comment>
<keyword evidence="1" id="KW-0812">Transmembrane</keyword>
<keyword evidence="1" id="KW-0472">Membrane</keyword>
<evidence type="ECO:0000313" key="3">
    <source>
        <dbReference type="Proteomes" id="UP000790347"/>
    </source>
</evidence>
<dbReference type="Proteomes" id="UP000790347">
    <property type="component" value="Unassembled WGS sequence"/>
</dbReference>
<evidence type="ECO:0000256" key="1">
    <source>
        <dbReference type="SAM" id="Phobius"/>
    </source>
</evidence>
<reference evidence="2" key="1">
    <citation type="submission" date="2013-05" db="EMBL/GenBank/DDBJ databases">
        <authorList>
            <person name="Yim A.K.Y."/>
            <person name="Chan T.F."/>
            <person name="Ji K.M."/>
            <person name="Liu X.Y."/>
            <person name="Zhou J.W."/>
            <person name="Li R.Q."/>
            <person name="Yang K.Y."/>
            <person name="Li J."/>
            <person name="Li M."/>
            <person name="Law P.T.W."/>
            <person name="Wu Y.L."/>
            <person name="Cai Z.L."/>
            <person name="Qin H."/>
            <person name="Bao Y."/>
            <person name="Leung R.K.K."/>
            <person name="Ng P.K.S."/>
            <person name="Zou J."/>
            <person name="Zhong X.J."/>
            <person name="Ran P.X."/>
            <person name="Zhong N.S."/>
            <person name="Liu Z.G."/>
            <person name="Tsui S.K.W."/>
        </authorList>
    </citation>
    <scope>NUCLEOTIDE SEQUENCE</scope>
    <source>
        <strain evidence="2">Derf</strain>
        <tissue evidence="2">Whole organism</tissue>
    </source>
</reference>
<gene>
    <name evidence="2" type="ORF">DERF_002573</name>
</gene>
<protein>
    <submittedName>
        <fullName evidence="2">Uncharacterized protein</fullName>
    </submittedName>
</protein>
<sequence length="314" mass="35831">MNVNLIRMMNQTSSKMLILDHPEYLIDNQTIYGPYQGMISIIFLNQSINNVTMKCYHPNQSKIAINSFMDQKFQLSTTTYHVNQQNNRSIIAAVTMLTIKNISNDDYGVYQCNNDRKFELTGRPKISLLKIDMGNMISWNVTSHTVIKSQRFIICLTGSGCRTISIRKPTLNDCSLNCQIIATADFSVIRNSHNKTIKLFLELTNRFGQTKSQPFQIPATTLISEDDNNNSMFTSITDDNQIKLQLIWSSIIILILIIVGILACRQQQQQFDSNIDIDDVMITTTTSVTNLMNSIQKSARKTSYHQEESDRDDD</sequence>
<proteinExistence type="predicted"/>
<dbReference type="AlphaFoldDB" id="A0A922IE12"/>
<accession>A0A922IE12</accession>
<keyword evidence="1" id="KW-1133">Transmembrane helix</keyword>
<reference evidence="2" key="2">
    <citation type="journal article" date="2022" name="Res Sq">
        <title>Comparative Genomics Reveals Insights into the Divergent Evolution of Astigmatic Mites and Household Pest Adaptations.</title>
        <authorList>
            <person name="Xiong Q."/>
            <person name="Wan A.T.-Y."/>
            <person name="Liu X.-Y."/>
            <person name="Fung C.S.-H."/>
            <person name="Xiao X."/>
            <person name="Malainual N."/>
            <person name="Hou J."/>
            <person name="Wang L."/>
            <person name="Wang M."/>
            <person name="Yang K."/>
            <person name="Cui Y."/>
            <person name="Leung E."/>
            <person name="Nong W."/>
            <person name="Shin S.-K."/>
            <person name="Au S."/>
            <person name="Jeong K.Y."/>
            <person name="Chew F.T."/>
            <person name="Hui J."/>
            <person name="Leung T.F."/>
            <person name="Tungtrongchitr A."/>
            <person name="Zhong N."/>
            <person name="Liu Z."/>
            <person name="Tsui S."/>
        </authorList>
    </citation>
    <scope>NUCLEOTIDE SEQUENCE</scope>
    <source>
        <strain evidence="2">Derf</strain>
        <tissue evidence="2">Whole organism</tissue>
    </source>
</reference>
<organism evidence="2 3">
    <name type="scientific">Dermatophagoides farinae</name>
    <name type="common">American house dust mite</name>
    <dbReference type="NCBI Taxonomy" id="6954"/>
    <lineage>
        <taxon>Eukaryota</taxon>
        <taxon>Metazoa</taxon>
        <taxon>Ecdysozoa</taxon>
        <taxon>Arthropoda</taxon>
        <taxon>Chelicerata</taxon>
        <taxon>Arachnida</taxon>
        <taxon>Acari</taxon>
        <taxon>Acariformes</taxon>
        <taxon>Sarcoptiformes</taxon>
        <taxon>Astigmata</taxon>
        <taxon>Psoroptidia</taxon>
        <taxon>Analgoidea</taxon>
        <taxon>Pyroglyphidae</taxon>
        <taxon>Dermatophagoidinae</taxon>
        <taxon>Dermatophagoides</taxon>
    </lineage>
</organism>
<name>A0A922IE12_DERFA</name>
<feature type="transmembrane region" description="Helical" evidence="1">
    <location>
        <begin position="246"/>
        <end position="264"/>
    </location>
</feature>
<keyword evidence="3" id="KW-1185">Reference proteome</keyword>